<dbReference type="EMBL" id="BLXT01006832">
    <property type="protein sequence ID" value="GFO33731.1"/>
    <property type="molecule type" value="Genomic_DNA"/>
</dbReference>
<proteinExistence type="predicted"/>
<reference evidence="2 3" key="1">
    <citation type="journal article" date="2021" name="Elife">
        <title>Chloroplast acquisition without the gene transfer in kleptoplastic sea slugs, Plakobranchus ocellatus.</title>
        <authorList>
            <person name="Maeda T."/>
            <person name="Takahashi S."/>
            <person name="Yoshida T."/>
            <person name="Shimamura S."/>
            <person name="Takaki Y."/>
            <person name="Nagai Y."/>
            <person name="Toyoda A."/>
            <person name="Suzuki Y."/>
            <person name="Arimoto A."/>
            <person name="Ishii H."/>
            <person name="Satoh N."/>
            <person name="Nishiyama T."/>
            <person name="Hasebe M."/>
            <person name="Maruyama T."/>
            <person name="Minagawa J."/>
            <person name="Obokata J."/>
            <person name="Shigenobu S."/>
        </authorList>
    </citation>
    <scope>NUCLEOTIDE SEQUENCE [LARGE SCALE GENOMIC DNA]</scope>
</reference>
<protein>
    <submittedName>
        <fullName evidence="2">Retrovirus-related pol polyprotein</fullName>
    </submittedName>
</protein>
<comment type="caution">
    <text evidence="2">The sequence shown here is derived from an EMBL/GenBank/DDBJ whole genome shotgun (WGS) entry which is preliminary data.</text>
</comment>
<sequence>MSALLCQYRPFPIIELLSVRQINFSSLAGWTSILNWPNEATQNHNLTRYVGTTINMATKQRSVCHRAQGIPPLKVSTGKRQGGPTVVSTTAGPPDPQLIITDSITRRHFLVDTGAQVSVIPPTWHERHFGQRGQALQAANGTTISTFGSRDVKLHCDIRTG</sequence>
<name>A0AAV4CPC1_9GAST</name>
<evidence type="ECO:0000313" key="3">
    <source>
        <dbReference type="Proteomes" id="UP000735302"/>
    </source>
</evidence>
<dbReference type="Proteomes" id="UP000735302">
    <property type="component" value="Unassembled WGS sequence"/>
</dbReference>
<dbReference type="InterPro" id="IPR001969">
    <property type="entry name" value="Aspartic_peptidase_AS"/>
</dbReference>
<evidence type="ECO:0000256" key="1">
    <source>
        <dbReference type="SAM" id="MobiDB-lite"/>
    </source>
</evidence>
<dbReference type="InterPro" id="IPR021109">
    <property type="entry name" value="Peptidase_aspartic_dom_sf"/>
</dbReference>
<dbReference type="GO" id="GO:0006508">
    <property type="term" value="P:proteolysis"/>
    <property type="evidence" value="ECO:0007669"/>
    <property type="project" value="InterPro"/>
</dbReference>
<accession>A0AAV4CPC1</accession>
<dbReference type="AlphaFoldDB" id="A0AAV4CPC1"/>
<feature type="region of interest" description="Disordered" evidence="1">
    <location>
        <begin position="72"/>
        <end position="94"/>
    </location>
</feature>
<dbReference type="PROSITE" id="PS00141">
    <property type="entry name" value="ASP_PROTEASE"/>
    <property type="match status" value="1"/>
</dbReference>
<gene>
    <name evidence="2" type="ORF">PoB_006023600</name>
</gene>
<dbReference type="SUPFAM" id="SSF50630">
    <property type="entry name" value="Acid proteases"/>
    <property type="match status" value="1"/>
</dbReference>
<organism evidence="2 3">
    <name type="scientific">Plakobranchus ocellatus</name>
    <dbReference type="NCBI Taxonomy" id="259542"/>
    <lineage>
        <taxon>Eukaryota</taxon>
        <taxon>Metazoa</taxon>
        <taxon>Spiralia</taxon>
        <taxon>Lophotrochozoa</taxon>
        <taxon>Mollusca</taxon>
        <taxon>Gastropoda</taxon>
        <taxon>Heterobranchia</taxon>
        <taxon>Euthyneura</taxon>
        <taxon>Panpulmonata</taxon>
        <taxon>Sacoglossa</taxon>
        <taxon>Placobranchoidea</taxon>
        <taxon>Plakobranchidae</taxon>
        <taxon>Plakobranchus</taxon>
    </lineage>
</organism>
<keyword evidence="3" id="KW-1185">Reference proteome</keyword>
<evidence type="ECO:0000313" key="2">
    <source>
        <dbReference type="EMBL" id="GFO33731.1"/>
    </source>
</evidence>
<dbReference type="GO" id="GO:0004190">
    <property type="term" value="F:aspartic-type endopeptidase activity"/>
    <property type="evidence" value="ECO:0007669"/>
    <property type="project" value="InterPro"/>
</dbReference>